<dbReference type="GO" id="GO:0005739">
    <property type="term" value="C:mitochondrion"/>
    <property type="evidence" value="ECO:0007669"/>
    <property type="project" value="TreeGrafter"/>
</dbReference>
<keyword evidence="6 8" id="KW-0275">Fatty acid biosynthesis</keyword>
<proteinExistence type="inferred from homology"/>
<dbReference type="InterPro" id="IPR014030">
    <property type="entry name" value="Ketoacyl_synth_N"/>
</dbReference>
<evidence type="ECO:0000256" key="5">
    <source>
        <dbReference type="ARBA" id="ARBA00023098"/>
    </source>
</evidence>
<keyword evidence="2 8" id="KW-0444">Lipid biosynthesis</keyword>
<keyword evidence="4" id="KW-0276">Fatty acid metabolism</keyword>
<evidence type="ECO:0000256" key="9">
    <source>
        <dbReference type="RuleBase" id="RU003694"/>
    </source>
</evidence>
<dbReference type="SMART" id="SM00825">
    <property type="entry name" value="PKS_KS"/>
    <property type="match status" value="1"/>
</dbReference>
<dbReference type="GO" id="GO:0006633">
    <property type="term" value="P:fatty acid biosynthetic process"/>
    <property type="evidence" value="ECO:0007669"/>
    <property type="project" value="UniProtKB-KW"/>
</dbReference>
<evidence type="ECO:0000313" key="10">
    <source>
        <dbReference type="EMBL" id="KZS13917.1"/>
    </source>
</evidence>
<evidence type="ECO:0000256" key="7">
    <source>
        <dbReference type="ARBA" id="ARBA00023315"/>
    </source>
</evidence>
<evidence type="ECO:0000256" key="2">
    <source>
        <dbReference type="ARBA" id="ARBA00022516"/>
    </source>
</evidence>
<evidence type="ECO:0000313" key="11">
    <source>
        <dbReference type="Proteomes" id="UP000076858"/>
    </source>
</evidence>
<dbReference type="InterPro" id="IPR017568">
    <property type="entry name" value="3-oxoacyl-ACP_synth-2"/>
</dbReference>
<reference evidence="10 11" key="1">
    <citation type="submission" date="2016-03" db="EMBL/GenBank/DDBJ databases">
        <title>EvidentialGene: Evidence-directed Construction of Genes on Genomes.</title>
        <authorList>
            <person name="Gilbert D.G."/>
            <person name="Choi J.-H."/>
            <person name="Mockaitis K."/>
            <person name="Colbourne J."/>
            <person name="Pfrender M."/>
        </authorList>
    </citation>
    <scope>NUCLEOTIDE SEQUENCE [LARGE SCALE GENOMIC DNA]</scope>
    <source>
        <strain evidence="10 11">Xinb3</strain>
        <tissue evidence="10">Complete organism</tissue>
    </source>
</reference>
<dbReference type="PIRSF" id="PIRSF000447">
    <property type="entry name" value="KAS_II"/>
    <property type="match status" value="1"/>
</dbReference>
<protein>
    <recommendedName>
        <fullName evidence="8">3-oxoacyl-[acyl-carrier-protein] synthase</fullName>
    </recommendedName>
</protein>
<dbReference type="NCBIfam" id="TIGR03150">
    <property type="entry name" value="fabF"/>
    <property type="match status" value="1"/>
</dbReference>
<dbReference type="InterPro" id="IPR018201">
    <property type="entry name" value="Ketoacyl_synth_AS"/>
</dbReference>
<dbReference type="Pfam" id="PF02801">
    <property type="entry name" value="Ketoacyl-synt_C"/>
    <property type="match status" value="1"/>
</dbReference>
<keyword evidence="11" id="KW-1185">Reference proteome</keyword>
<dbReference type="Pfam" id="PF00109">
    <property type="entry name" value="ketoacyl-synt"/>
    <property type="match status" value="1"/>
</dbReference>
<dbReference type="PANTHER" id="PTHR11712:SF336">
    <property type="entry name" value="3-OXOACYL-[ACYL-CARRIER-PROTEIN] SYNTHASE, MITOCHONDRIAL"/>
    <property type="match status" value="1"/>
</dbReference>
<comment type="caution">
    <text evidence="10">The sequence shown here is derived from an EMBL/GenBank/DDBJ whole genome shotgun (WGS) entry which is preliminary data.</text>
</comment>
<evidence type="ECO:0000256" key="8">
    <source>
        <dbReference type="PIRNR" id="PIRNR000447"/>
    </source>
</evidence>
<dbReference type="SUPFAM" id="SSF53901">
    <property type="entry name" value="Thiolase-like"/>
    <property type="match status" value="2"/>
</dbReference>
<dbReference type="PROSITE" id="PS52004">
    <property type="entry name" value="KS3_2"/>
    <property type="match status" value="1"/>
</dbReference>
<dbReference type="EMBL" id="LRGB01001005">
    <property type="protein sequence ID" value="KZS13917.1"/>
    <property type="molecule type" value="Genomic_DNA"/>
</dbReference>
<dbReference type="OrthoDB" id="5334845at2759"/>
<gene>
    <name evidence="10" type="ORF">APZ42_020508</name>
</gene>
<dbReference type="STRING" id="35525.A0A0P5CXX9"/>
<dbReference type="InterPro" id="IPR016039">
    <property type="entry name" value="Thiolase-like"/>
</dbReference>
<organism evidence="10 11">
    <name type="scientific">Daphnia magna</name>
    <dbReference type="NCBI Taxonomy" id="35525"/>
    <lineage>
        <taxon>Eukaryota</taxon>
        <taxon>Metazoa</taxon>
        <taxon>Ecdysozoa</taxon>
        <taxon>Arthropoda</taxon>
        <taxon>Crustacea</taxon>
        <taxon>Branchiopoda</taxon>
        <taxon>Diplostraca</taxon>
        <taxon>Cladocera</taxon>
        <taxon>Anomopoda</taxon>
        <taxon>Daphniidae</taxon>
        <taxon>Daphnia</taxon>
    </lineage>
</organism>
<accession>A0A0P5CXX9</accession>
<dbReference type="AlphaFoldDB" id="A0A0P5CXX9"/>
<dbReference type="GO" id="GO:0004315">
    <property type="term" value="F:3-oxoacyl-[acyl-carrier-protein] synthase activity"/>
    <property type="evidence" value="ECO:0007669"/>
    <property type="project" value="InterPro"/>
</dbReference>
<dbReference type="NCBIfam" id="NF005589">
    <property type="entry name" value="PRK07314.1"/>
    <property type="match status" value="1"/>
</dbReference>
<dbReference type="Gene3D" id="3.40.47.10">
    <property type="match status" value="1"/>
</dbReference>
<dbReference type="PROSITE" id="PS00606">
    <property type="entry name" value="KS3_1"/>
    <property type="match status" value="1"/>
</dbReference>
<evidence type="ECO:0000256" key="6">
    <source>
        <dbReference type="ARBA" id="ARBA00023160"/>
    </source>
</evidence>
<evidence type="ECO:0000256" key="4">
    <source>
        <dbReference type="ARBA" id="ARBA00022832"/>
    </source>
</evidence>
<dbReference type="InterPro" id="IPR014031">
    <property type="entry name" value="Ketoacyl_synth_C"/>
</dbReference>
<dbReference type="FunFam" id="3.40.47.10:FF:000009">
    <property type="entry name" value="3-oxoacyl-[acyl-carrier-protein] synthase 2"/>
    <property type="match status" value="1"/>
</dbReference>
<dbReference type="InterPro" id="IPR020841">
    <property type="entry name" value="PKS_Beta-ketoAc_synthase_dom"/>
</dbReference>
<keyword evidence="3 8" id="KW-0808">Transferase</keyword>
<dbReference type="CDD" id="cd00834">
    <property type="entry name" value="KAS_I_II"/>
    <property type="match status" value="1"/>
</dbReference>
<name>A0A0P5CXX9_9CRUS</name>
<sequence length="423" mass="44600">MKRVVVTGIGLVTPLGCGANNVWSAFLAGKCGIRRLEGPDYNKISSKVAARVPKFKASEYVAPNEIRTMSPASLFALAASIEAVQDAGIGESCDIRNRTGVAVGMGMSDLEYIIETANILKDRGPSKISPYFVPRILTNMAAGIISIKHGFKGPNHSVSTACATGAHSIGDATNFIRHGNAIAMVCGGTESCISPLSMAGFSRLRALSTKYNDTPEKSSRPFDAQRDGFVMGEGAGIVFLEELDSALSRNAKIYAEILGYGISGDASHLTAPSEDGRGAIQAMQNALTDAKLSDVDRVSYVNAHATSTPLGDAIEVGAINQVFSSYGQERPWVSSMKGSLGHGQGAAGAVEAILAILALHHAILPPNINLDNPDPSLLELVRFTPSHPLHWPLEPGQHRRILLKNSFGFGGTNASLCIASFSP</sequence>
<dbReference type="InterPro" id="IPR000794">
    <property type="entry name" value="Beta-ketoacyl_synthase"/>
</dbReference>
<dbReference type="PANTHER" id="PTHR11712">
    <property type="entry name" value="POLYKETIDE SYNTHASE-RELATED"/>
    <property type="match status" value="1"/>
</dbReference>
<evidence type="ECO:0000256" key="1">
    <source>
        <dbReference type="ARBA" id="ARBA00008467"/>
    </source>
</evidence>
<keyword evidence="5" id="KW-0443">Lipid metabolism</keyword>
<keyword evidence="7" id="KW-0012">Acyltransferase</keyword>
<comment type="similarity">
    <text evidence="1 8 9">Belongs to the thiolase-like superfamily. Beta-ketoacyl-ACP synthases family.</text>
</comment>
<dbReference type="Proteomes" id="UP000076858">
    <property type="component" value="Unassembled WGS sequence"/>
</dbReference>
<evidence type="ECO:0000256" key="3">
    <source>
        <dbReference type="ARBA" id="ARBA00022679"/>
    </source>
</evidence>